<feature type="transmembrane region" description="Helical" evidence="1">
    <location>
        <begin position="63"/>
        <end position="80"/>
    </location>
</feature>
<keyword evidence="1" id="KW-0472">Membrane</keyword>
<dbReference type="EMBL" id="CP050177">
    <property type="protein sequence ID" value="QIQ04387.1"/>
    <property type="molecule type" value="Genomic_DNA"/>
</dbReference>
<dbReference type="KEGG" id="slia:HA039_20630"/>
<feature type="transmembrane region" description="Helical" evidence="1">
    <location>
        <begin position="268"/>
        <end position="289"/>
    </location>
</feature>
<keyword evidence="1" id="KW-0812">Transmembrane</keyword>
<feature type="transmembrane region" description="Helical" evidence="1">
    <location>
        <begin position="301"/>
        <end position="321"/>
    </location>
</feature>
<evidence type="ECO:0000313" key="2">
    <source>
        <dbReference type="EMBL" id="QIQ04387.1"/>
    </source>
</evidence>
<sequence length="334" mass="34959">MTDLMDHQVKENGNDDGRQGLARLHRPLAYCAAAMGLLAVTAVVGMAVDERTLLGEGVWLKPFKFAVSFGLYALTLAWMIGRTRAWRRTLRVLGTVAVVGFIAPEISIITFQAARGVRSHFNVSTTLDDILVKAMGGAAYLGWGLTLVLGVLLMLQRRVDRPMAWAIPLGVFISLAGMSVGFLMTTPTPAQADALDAGGSPGILGAHTVGAPDGGPGMPLTGWASGAGDLRVAHFVGLHALQLVPLVAIGLGLLATRVPVLRDAAVRTALVVVAALGHATFAALLLWHARRGLAPLDPDTTSLVALTALAVAMGVSVLVILRTGARRGRRLRGA</sequence>
<reference evidence="2 3" key="1">
    <citation type="submission" date="2020-03" db="EMBL/GenBank/DDBJ databases">
        <title>A novel species.</title>
        <authorList>
            <person name="Gao J."/>
        </authorList>
    </citation>
    <scope>NUCLEOTIDE SEQUENCE [LARGE SCALE GENOMIC DNA]</scope>
    <source>
        <strain evidence="2 3">QMT-12</strain>
    </source>
</reference>
<gene>
    <name evidence="2" type="ORF">HA039_20630</name>
</gene>
<feature type="transmembrane region" description="Helical" evidence="1">
    <location>
        <begin position="92"/>
        <end position="114"/>
    </location>
</feature>
<proteinExistence type="predicted"/>
<evidence type="ECO:0000256" key="1">
    <source>
        <dbReference type="SAM" id="Phobius"/>
    </source>
</evidence>
<feature type="transmembrane region" description="Helical" evidence="1">
    <location>
        <begin position="162"/>
        <end position="184"/>
    </location>
</feature>
<feature type="transmembrane region" description="Helical" evidence="1">
    <location>
        <begin position="28"/>
        <end position="48"/>
    </location>
</feature>
<dbReference type="RefSeq" id="WP_167032120.1">
    <property type="nucleotide sequence ID" value="NZ_CP050177.1"/>
</dbReference>
<keyword evidence="1" id="KW-1133">Transmembrane helix</keyword>
<evidence type="ECO:0000313" key="3">
    <source>
        <dbReference type="Proteomes" id="UP000501179"/>
    </source>
</evidence>
<keyword evidence="3" id="KW-1185">Reference proteome</keyword>
<dbReference type="AlphaFoldDB" id="A0A6G9H2M9"/>
<accession>A0A6G9H2M9</accession>
<name>A0A6G9H2M9_9ACTN</name>
<protein>
    <submittedName>
        <fullName evidence="2">Uncharacterized protein</fullName>
    </submittedName>
</protein>
<feature type="transmembrane region" description="Helical" evidence="1">
    <location>
        <begin position="232"/>
        <end position="256"/>
    </location>
</feature>
<organism evidence="2 3">
    <name type="scientific">Streptomyces liangshanensis</name>
    <dbReference type="NCBI Taxonomy" id="2717324"/>
    <lineage>
        <taxon>Bacteria</taxon>
        <taxon>Bacillati</taxon>
        <taxon>Actinomycetota</taxon>
        <taxon>Actinomycetes</taxon>
        <taxon>Kitasatosporales</taxon>
        <taxon>Streptomycetaceae</taxon>
        <taxon>Streptomyces</taxon>
    </lineage>
</organism>
<feature type="transmembrane region" description="Helical" evidence="1">
    <location>
        <begin position="134"/>
        <end position="155"/>
    </location>
</feature>
<dbReference type="Proteomes" id="UP000501179">
    <property type="component" value="Chromosome"/>
</dbReference>